<dbReference type="SMART" id="SM00409">
    <property type="entry name" value="IG"/>
    <property type="match status" value="2"/>
</dbReference>
<dbReference type="PANTHER" id="PTHR21063:SF4">
    <property type="entry name" value="CD48 ANTIGEN-RELATED"/>
    <property type="match status" value="1"/>
</dbReference>
<evidence type="ECO:0000256" key="1">
    <source>
        <dbReference type="SAM" id="Phobius"/>
    </source>
</evidence>
<evidence type="ECO:0000259" key="3">
    <source>
        <dbReference type="SMART" id="SM00409"/>
    </source>
</evidence>
<dbReference type="Pfam" id="PF07686">
    <property type="entry name" value="V-set"/>
    <property type="match status" value="2"/>
</dbReference>
<dbReference type="SUPFAM" id="SSF48726">
    <property type="entry name" value="Immunoglobulin"/>
    <property type="match status" value="2"/>
</dbReference>
<keyword evidence="5" id="KW-1185">Reference proteome</keyword>
<feature type="domain" description="Immunoglobulin" evidence="3">
    <location>
        <begin position="98"/>
        <end position="194"/>
    </location>
</feature>
<evidence type="ECO:0000259" key="2">
    <source>
        <dbReference type="SMART" id="SM00408"/>
    </source>
</evidence>
<keyword evidence="1" id="KW-1133">Transmembrane helix</keyword>
<sequence>MEGDSVTLQTGVKTNHLEDIKWYFNDIRIAQINGDQTYICTDVQCNKGTERFRHRLKLDQTGSLTIMNINTTDSGVYELKIINNHSISEKAFSVTRKSVKEGESVTLDPGVLKSPNDVMAWFFNDTRIAEITEDQRKICTDDQCKERFRDRLKLDHQTGSLTITNINTTDSGLYKLQITSNIRRHRHSISITNFALSSAAVAGICVCVLLLVAAAAAAIYYGKHQAKRDSEYHIQIIEQDRNCTKAIFEKCKNMYFYLN</sequence>
<dbReference type="SMART" id="SM00408">
    <property type="entry name" value="IGc2"/>
    <property type="match status" value="2"/>
</dbReference>
<accession>A0A673FN50</accession>
<keyword evidence="1" id="KW-0472">Membrane</keyword>
<name>A0A673FN50_9TELE</name>
<evidence type="ECO:0008006" key="6">
    <source>
        <dbReference type="Google" id="ProtNLM"/>
    </source>
</evidence>
<evidence type="ECO:0000313" key="4">
    <source>
        <dbReference type="Ensembl" id="ENSSRHP00000001172.1"/>
    </source>
</evidence>
<reference evidence="4" key="1">
    <citation type="submission" date="2025-08" db="UniProtKB">
        <authorList>
            <consortium name="Ensembl"/>
        </authorList>
    </citation>
    <scope>IDENTIFICATION</scope>
</reference>
<feature type="domain" description="Immunoglobulin" evidence="3">
    <location>
        <begin position="1"/>
        <end position="97"/>
    </location>
</feature>
<dbReference type="InterPro" id="IPR036179">
    <property type="entry name" value="Ig-like_dom_sf"/>
</dbReference>
<dbReference type="Ensembl" id="ENSSRHT00000001227.1">
    <property type="protein sequence ID" value="ENSSRHP00000001172.1"/>
    <property type="gene ID" value="ENSSRHG00000000808.1"/>
</dbReference>
<evidence type="ECO:0000313" key="5">
    <source>
        <dbReference type="Proteomes" id="UP000472270"/>
    </source>
</evidence>
<feature type="domain" description="Immunoglobulin subtype 2" evidence="2">
    <location>
        <begin position="1"/>
        <end position="86"/>
    </location>
</feature>
<reference evidence="4" key="2">
    <citation type="submission" date="2025-09" db="UniProtKB">
        <authorList>
            <consortium name="Ensembl"/>
        </authorList>
    </citation>
    <scope>IDENTIFICATION</scope>
</reference>
<dbReference type="Gene3D" id="2.60.40.10">
    <property type="entry name" value="Immunoglobulins"/>
    <property type="match status" value="2"/>
</dbReference>
<dbReference type="InterPro" id="IPR003599">
    <property type="entry name" value="Ig_sub"/>
</dbReference>
<dbReference type="PANTHER" id="PTHR21063">
    <property type="entry name" value="LFA-3"/>
    <property type="match status" value="1"/>
</dbReference>
<dbReference type="Proteomes" id="UP000472270">
    <property type="component" value="Unassembled WGS sequence"/>
</dbReference>
<dbReference type="AlphaFoldDB" id="A0A673FN50"/>
<dbReference type="InterPro" id="IPR013106">
    <property type="entry name" value="Ig_V-set"/>
</dbReference>
<keyword evidence="1" id="KW-0812">Transmembrane</keyword>
<dbReference type="InterPro" id="IPR013783">
    <property type="entry name" value="Ig-like_fold"/>
</dbReference>
<proteinExistence type="predicted"/>
<feature type="domain" description="Immunoglobulin subtype 2" evidence="2">
    <location>
        <begin position="100"/>
        <end position="183"/>
    </location>
</feature>
<feature type="transmembrane region" description="Helical" evidence="1">
    <location>
        <begin position="194"/>
        <end position="221"/>
    </location>
</feature>
<protein>
    <recommendedName>
        <fullName evidence="6">Ig-like domain-containing protein</fullName>
    </recommendedName>
</protein>
<dbReference type="InterPro" id="IPR003598">
    <property type="entry name" value="Ig_sub2"/>
</dbReference>
<organism evidence="4 5">
    <name type="scientific">Sinocyclocheilus rhinocerous</name>
    <dbReference type="NCBI Taxonomy" id="307959"/>
    <lineage>
        <taxon>Eukaryota</taxon>
        <taxon>Metazoa</taxon>
        <taxon>Chordata</taxon>
        <taxon>Craniata</taxon>
        <taxon>Vertebrata</taxon>
        <taxon>Euteleostomi</taxon>
        <taxon>Actinopterygii</taxon>
        <taxon>Neopterygii</taxon>
        <taxon>Teleostei</taxon>
        <taxon>Ostariophysi</taxon>
        <taxon>Cypriniformes</taxon>
        <taxon>Cyprinidae</taxon>
        <taxon>Cyprininae</taxon>
        <taxon>Sinocyclocheilus</taxon>
    </lineage>
</organism>